<proteinExistence type="predicted"/>
<organism evidence="2 3">
    <name type="scientific">Rickenella mellea</name>
    <dbReference type="NCBI Taxonomy" id="50990"/>
    <lineage>
        <taxon>Eukaryota</taxon>
        <taxon>Fungi</taxon>
        <taxon>Dikarya</taxon>
        <taxon>Basidiomycota</taxon>
        <taxon>Agaricomycotina</taxon>
        <taxon>Agaricomycetes</taxon>
        <taxon>Hymenochaetales</taxon>
        <taxon>Rickenellaceae</taxon>
        <taxon>Rickenella</taxon>
    </lineage>
</organism>
<dbReference type="Proteomes" id="UP000294933">
    <property type="component" value="Unassembled WGS sequence"/>
</dbReference>
<accession>A0A4Y7PF91</accession>
<reference evidence="2 3" key="1">
    <citation type="submission" date="2018-06" db="EMBL/GenBank/DDBJ databases">
        <title>A transcriptomic atlas of mushroom development highlights an independent origin of complex multicellularity.</title>
        <authorList>
            <consortium name="DOE Joint Genome Institute"/>
            <person name="Krizsan K."/>
            <person name="Almasi E."/>
            <person name="Merenyi Z."/>
            <person name="Sahu N."/>
            <person name="Viragh M."/>
            <person name="Koszo T."/>
            <person name="Mondo S."/>
            <person name="Kiss B."/>
            <person name="Balint B."/>
            <person name="Kues U."/>
            <person name="Barry K."/>
            <person name="Hegedus J.C."/>
            <person name="Henrissat B."/>
            <person name="Johnson J."/>
            <person name="Lipzen A."/>
            <person name="Ohm R."/>
            <person name="Nagy I."/>
            <person name="Pangilinan J."/>
            <person name="Yan J."/>
            <person name="Xiong Y."/>
            <person name="Grigoriev I.V."/>
            <person name="Hibbett D.S."/>
            <person name="Nagy L.G."/>
        </authorList>
    </citation>
    <scope>NUCLEOTIDE SEQUENCE [LARGE SCALE GENOMIC DNA]</scope>
    <source>
        <strain evidence="2 3">SZMC22713</strain>
    </source>
</reference>
<feature type="non-terminal residue" evidence="2">
    <location>
        <position position="335"/>
    </location>
</feature>
<protein>
    <submittedName>
        <fullName evidence="2">Uncharacterized protein</fullName>
    </submittedName>
</protein>
<evidence type="ECO:0000256" key="1">
    <source>
        <dbReference type="SAM" id="MobiDB-lite"/>
    </source>
</evidence>
<feature type="region of interest" description="Disordered" evidence="1">
    <location>
        <begin position="1"/>
        <end position="70"/>
    </location>
</feature>
<evidence type="ECO:0000313" key="3">
    <source>
        <dbReference type="Proteomes" id="UP000294933"/>
    </source>
</evidence>
<sequence>MEIAGGVGTGDHGTVASNGRALAEKDAEPSQRLPPSGNSDDPVILAISERKTPPINISDSEQEDEPRSRQAPTAYLGTHFFGQPVHSVVPKISPGKTLGDAVIAQIFPDAQPHLCFAKIADVTKGRGVPRHVISGIAFDASGGWNGQFYENSTMPTTIQLANQLTLMQNNDKERRLLDWTAGIDFPKLHPLSAEYLNKISDAKAGMPNLSQWREIADEIQREVIREGLGQAVNGLTHWIRQGCLANPNVPRGGLWSALRMVDWTVRVSQLASPNLSAECPYILVPWLQSSLRAAVWILCSRFTVSIPVQHFSDKRSDKADLVKDLKEVWSLYSGL</sequence>
<dbReference type="VEuPathDB" id="FungiDB:BD410DRAFT_810812"/>
<dbReference type="EMBL" id="ML170938">
    <property type="protein sequence ID" value="TDL13149.1"/>
    <property type="molecule type" value="Genomic_DNA"/>
</dbReference>
<evidence type="ECO:0000313" key="2">
    <source>
        <dbReference type="EMBL" id="TDL13149.1"/>
    </source>
</evidence>
<feature type="compositionally biased region" description="Gly residues" evidence="1">
    <location>
        <begin position="1"/>
        <end position="11"/>
    </location>
</feature>
<gene>
    <name evidence="2" type="ORF">BD410DRAFT_810812</name>
</gene>
<name>A0A4Y7PF91_9AGAM</name>
<dbReference type="AlphaFoldDB" id="A0A4Y7PF91"/>
<keyword evidence="3" id="KW-1185">Reference proteome</keyword>